<dbReference type="PaxDb" id="4113-PGSC0003DMT400006827"/>
<sequence>MKKILLGGPLLNGPCSAAQFEFSRSSNVNSEHRWKIKKEGVPLPIQIRLQLASSVLL</sequence>
<evidence type="ECO:0000313" key="1">
    <source>
        <dbReference type="EnsemblPlants" id="PGSC0003DMT400006827"/>
    </source>
</evidence>
<dbReference type="Proteomes" id="UP000011115">
    <property type="component" value="Unassembled WGS sequence"/>
</dbReference>
<name>M0ZS14_SOLTU</name>
<reference evidence="1" key="2">
    <citation type="submission" date="2015-06" db="UniProtKB">
        <authorList>
            <consortium name="EnsemblPlants"/>
        </authorList>
    </citation>
    <scope>IDENTIFICATION</scope>
    <source>
        <strain evidence="1">DM1-3 516 R44</strain>
    </source>
</reference>
<dbReference type="Gramene" id="PGSC0003DMT400006827">
    <property type="protein sequence ID" value="PGSC0003DMT400006827"/>
    <property type="gene ID" value="PGSC0003DMG400002650"/>
</dbReference>
<dbReference type="InParanoid" id="M0ZS14"/>
<dbReference type="EnsemblPlants" id="PGSC0003DMT400006827">
    <property type="protein sequence ID" value="PGSC0003DMT400006827"/>
    <property type="gene ID" value="PGSC0003DMG400002650"/>
</dbReference>
<dbReference type="HOGENOM" id="CLU_3000209_0_0_1"/>
<proteinExistence type="predicted"/>
<accession>M0ZS14</accession>
<protein>
    <submittedName>
        <fullName evidence="1">Uncharacterized protein</fullName>
    </submittedName>
</protein>
<reference evidence="2" key="1">
    <citation type="journal article" date="2011" name="Nature">
        <title>Genome sequence and analysis of the tuber crop potato.</title>
        <authorList>
            <consortium name="The Potato Genome Sequencing Consortium"/>
        </authorList>
    </citation>
    <scope>NUCLEOTIDE SEQUENCE [LARGE SCALE GENOMIC DNA]</scope>
    <source>
        <strain evidence="2">cv. DM1-3 516 R44</strain>
    </source>
</reference>
<organism evidence="1 2">
    <name type="scientific">Solanum tuberosum</name>
    <name type="common">Potato</name>
    <dbReference type="NCBI Taxonomy" id="4113"/>
    <lineage>
        <taxon>Eukaryota</taxon>
        <taxon>Viridiplantae</taxon>
        <taxon>Streptophyta</taxon>
        <taxon>Embryophyta</taxon>
        <taxon>Tracheophyta</taxon>
        <taxon>Spermatophyta</taxon>
        <taxon>Magnoliopsida</taxon>
        <taxon>eudicotyledons</taxon>
        <taxon>Gunneridae</taxon>
        <taxon>Pentapetalae</taxon>
        <taxon>asterids</taxon>
        <taxon>lamiids</taxon>
        <taxon>Solanales</taxon>
        <taxon>Solanaceae</taxon>
        <taxon>Solanoideae</taxon>
        <taxon>Solaneae</taxon>
        <taxon>Solanum</taxon>
    </lineage>
</organism>
<dbReference type="AlphaFoldDB" id="M0ZS14"/>
<evidence type="ECO:0000313" key="2">
    <source>
        <dbReference type="Proteomes" id="UP000011115"/>
    </source>
</evidence>
<keyword evidence="2" id="KW-1185">Reference proteome</keyword>